<dbReference type="InterPro" id="IPR013785">
    <property type="entry name" value="Aldolase_TIM"/>
</dbReference>
<dbReference type="RefSeq" id="WP_012348201.1">
    <property type="nucleotide sequence ID" value="NC_010524.1"/>
</dbReference>
<dbReference type="EMBL" id="CP001013">
    <property type="protein sequence ID" value="ACB35454.1"/>
    <property type="molecule type" value="Genomic_DNA"/>
</dbReference>
<dbReference type="InterPro" id="IPR001240">
    <property type="entry name" value="PRAI_dom"/>
</dbReference>
<accession>B1Y137</accession>
<keyword evidence="5 9" id="KW-0028">Amino-acid biosynthesis</keyword>
<evidence type="ECO:0000256" key="4">
    <source>
        <dbReference type="ARBA" id="ARBA00022272"/>
    </source>
</evidence>
<evidence type="ECO:0000256" key="2">
    <source>
        <dbReference type="ARBA" id="ARBA00004664"/>
    </source>
</evidence>
<dbReference type="KEGG" id="lch:Lcho_3196"/>
<dbReference type="Pfam" id="PF00697">
    <property type="entry name" value="PRAI"/>
    <property type="match status" value="1"/>
</dbReference>
<comment type="catalytic activity">
    <reaction evidence="1 9">
        <text>N-(5-phospho-beta-D-ribosyl)anthranilate = 1-(2-carboxyphenylamino)-1-deoxy-D-ribulose 5-phosphate</text>
        <dbReference type="Rhea" id="RHEA:21540"/>
        <dbReference type="ChEBI" id="CHEBI:18277"/>
        <dbReference type="ChEBI" id="CHEBI:58613"/>
        <dbReference type="EC" id="5.3.1.24"/>
    </reaction>
</comment>
<dbReference type="SUPFAM" id="SSF51366">
    <property type="entry name" value="Ribulose-phoshate binding barrel"/>
    <property type="match status" value="1"/>
</dbReference>
<evidence type="ECO:0000256" key="5">
    <source>
        <dbReference type="ARBA" id="ARBA00022605"/>
    </source>
</evidence>
<evidence type="ECO:0000256" key="6">
    <source>
        <dbReference type="ARBA" id="ARBA00022822"/>
    </source>
</evidence>
<dbReference type="GO" id="GO:0004640">
    <property type="term" value="F:phosphoribosylanthranilate isomerase activity"/>
    <property type="evidence" value="ECO:0007669"/>
    <property type="project" value="UniProtKB-UniRule"/>
</dbReference>
<keyword evidence="12" id="KW-1185">Reference proteome</keyword>
<sequence>MRLRRPFVKICCISSPEEAQLAIAAGASALGLVSAMPSGPGVIDEDLIAQIAAVVPPGIDTFLLTSRQDATSIIEQHRRCLTTTLQLVDALPEAELRRLRRKLPGVQLVQVIHVIGEQSVAQALAVAPLVDALLLDSGNPALAVKQLGGTGRTHDWALSRRIVAHSGVPVFLAGGLRAHNVAEAIAEVQPHGLDLCSSVRSDGRLDAVKLQAFFDAVAATAPI</sequence>
<dbReference type="HAMAP" id="MF_00135">
    <property type="entry name" value="PRAI"/>
    <property type="match status" value="1"/>
</dbReference>
<evidence type="ECO:0000256" key="9">
    <source>
        <dbReference type="HAMAP-Rule" id="MF_00135"/>
    </source>
</evidence>
<dbReference type="PANTHER" id="PTHR42894:SF1">
    <property type="entry name" value="N-(5'-PHOSPHORIBOSYL)ANTHRANILATE ISOMERASE"/>
    <property type="match status" value="1"/>
</dbReference>
<dbReference type="AlphaFoldDB" id="B1Y137"/>
<protein>
    <recommendedName>
        <fullName evidence="4 9">N-(5'-phosphoribosyl)anthranilate isomerase</fullName>
        <shortName evidence="9">PRAI</shortName>
        <ecNumber evidence="3 9">5.3.1.24</ecNumber>
    </recommendedName>
</protein>
<dbReference type="Gene3D" id="3.20.20.70">
    <property type="entry name" value="Aldolase class I"/>
    <property type="match status" value="1"/>
</dbReference>
<dbReference type="CDD" id="cd00405">
    <property type="entry name" value="PRAI"/>
    <property type="match status" value="1"/>
</dbReference>
<evidence type="ECO:0000256" key="3">
    <source>
        <dbReference type="ARBA" id="ARBA00012572"/>
    </source>
</evidence>
<dbReference type="HOGENOM" id="CLU_076364_2_1_4"/>
<gene>
    <name evidence="9" type="primary">trpF</name>
    <name evidence="11" type="ordered locus">Lcho_3196</name>
</gene>
<feature type="domain" description="N-(5'phosphoribosyl) anthranilate isomerase (PRAI)" evidence="10">
    <location>
        <begin position="9"/>
        <end position="215"/>
    </location>
</feature>
<dbReference type="Proteomes" id="UP000001693">
    <property type="component" value="Chromosome"/>
</dbReference>
<evidence type="ECO:0000313" key="11">
    <source>
        <dbReference type="EMBL" id="ACB35454.1"/>
    </source>
</evidence>
<organism evidence="11 12">
    <name type="scientific">Leptothrix cholodnii (strain ATCC 51168 / LMG 8142 / SP-6)</name>
    <name type="common">Leptothrix discophora (strain SP-6)</name>
    <dbReference type="NCBI Taxonomy" id="395495"/>
    <lineage>
        <taxon>Bacteria</taxon>
        <taxon>Pseudomonadati</taxon>
        <taxon>Pseudomonadota</taxon>
        <taxon>Betaproteobacteria</taxon>
        <taxon>Burkholderiales</taxon>
        <taxon>Sphaerotilaceae</taxon>
        <taxon>Leptothrix</taxon>
    </lineage>
</organism>
<dbReference type="eggNOG" id="COG0135">
    <property type="taxonomic scope" value="Bacteria"/>
</dbReference>
<reference evidence="11 12" key="1">
    <citation type="submission" date="2008-03" db="EMBL/GenBank/DDBJ databases">
        <title>Complete sequence of Leptothrix cholodnii SP-6.</title>
        <authorList>
            <consortium name="US DOE Joint Genome Institute"/>
            <person name="Copeland A."/>
            <person name="Lucas S."/>
            <person name="Lapidus A."/>
            <person name="Glavina del Rio T."/>
            <person name="Dalin E."/>
            <person name="Tice H."/>
            <person name="Bruce D."/>
            <person name="Goodwin L."/>
            <person name="Pitluck S."/>
            <person name="Chertkov O."/>
            <person name="Brettin T."/>
            <person name="Detter J.C."/>
            <person name="Han C."/>
            <person name="Kuske C.R."/>
            <person name="Schmutz J."/>
            <person name="Larimer F."/>
            <person name="Land M."/>
            <person name="Hauser L."/>
            <person name="Kyrpides N."/>
            <person name="Lykidis A."/>
            <person name="Emerson D."/>
            <person name="Richardson P."/>
        </authorList>
    </citation>
    <scope>NUCLEOTIDE SEQUENCE [LARGE SCALE GENOMIC DNA]</scope>
    <source>
        <strain evidence="12">ATCC 51168 / LMG 8142 / SP-6</strain>
    </source>
</reference>
<evidence type="ECO:0000256" key="1">
    <source>
        <dbReference type="ARBA" id="ARBA00001164"/>
    </source>
</evidence>
<proteinExistence type="inferred from homology"/>
<name>B1Y137_LEPCP</name>
<keyword evidence="6 9" id="KW-0822">Tryptophan biosynthesis</keyword>
<evidence type="ECO:0000313" key="12">
    <source>
        <dbReference type="Proteomes" id="UP000001693"/>
    </source>
</evidence>
<keyword evidence="8 9" id="KW-0413">Isomerase</keyword>
<evidence type="ECO:0000259" key="10">
    <source>
        <dbReference type="Pfam" id="PF00697"/>
    </source>
</evidence>
<dbReference type="UniPathway" id="UPA00035">
    <property type="reaction ID" value="UER00042"/>
</dbReference>
<dbReference type="EC" id="5.3.1.24" evidence="3 9"/>
<comment type="pathway">
    <text evidence="2 9">Amino-acid biosynthesis; L-tryptophan biosynthesis; L-tryptophan from chorismate: step 3/5.</text>
</comment>
<dbReference type="STRING" id="395495.Lcho_3196"/>
<dbReference type="GO" id="GO:0000162">
    <property type="term" value="P:L-tryptophan biosynthetic process"/>
    <property type="evidence" value="ECO:0007669"/>
    <property type="project" value="UniProtKB-UniRule"/>
</dbReference>
<dbReference type="PANTHER" id="PTHR42894">
    <property type="entry name" value="N-(5'-PHOSPHORIBOSYL)ANTHRANILATE ISOMERASE"/>
    <property type="match status" value="1"/>
</dbReference>
<comment type="similarity">
    <text evidence="9">Belongs to the TrpF family.</text>
</comment>
<dbReference type="InterPro" id="IPR044643">
    <property type="entry name" value="TrpF_fam"/>
</dbReference>
<evidence type="ECO:0000256" key="8">
    <source>
        <dbReference type="ARBA" id="ARBA00023235"/>
    </source>
</evidence>
<evidence type="ECO:0000256" key="7">
    <source>
        <dbReference type="ARBA" id="ARBA00023141"/>
    </source>
</evidence>
<keyword evidence="7 9" id="KW-0057">Aromatic amino acid biosynthesis</keyword>
<dbReference type="OrthoDB" id="9804217at2"/>
<dbReference type="InterPro" id="IPR011060">
    <property type="entry name" value="RibuloseP-bd_barrel"/>
</dbReference>